<sequence length="66" mass="7655">MSLKRNEEQITENQLFATHNLEIPGSSPDWSTIKINGLRKIFVSRFLFQLYYFTSPSHGAVYEDST</sequence>
<name>G5SMD7_9BACT</name>
<accession>G5SMD7</accession>
<comment type="caution">
    <text evidence="1">The sequence shown here is derived from an EMBL/GenBank/DDBJ whole genome shotgun (WGS) entry which is preliminary data.</text>
</comment>
<protein>
    <submittedName>
        <fullName evidence="1">Uncharacterized protein</fullName>
    </submittedName>
</protein>
<evidence type="ECO:0000313" key="1">
    <source>
        <dbReference type="EMBL" id="EHH01695.1"/>
    </source>
</evidence>
<dbReference type="HOGENOM" id="CLU_2827229_0_0_10"/>
<gene>
    <name evidence="1" type="ORF">HMPREF9441_00512</name>
</gene>
<keyword evidence="2" id="KW-1185">Reference proteome</keyword>
<evidence type="ECO:0000313" key="2">
    <source>
        <dbReference type="Proteomes" id="UP000003598"/>
    </source>
</evidence>
<organism evidence="1 2">
    <name type="scientific">Paraprevotella clara YIT 11840</name>
    <dbReference type="NCBI Taxonomy" id="762968"/>
    <lineage>
        <taxon>Bacteria</taxon>
        <taxon>Pseudomonadati</taxon>
        <taxon>Bacteroidota</taxon>
        <taxon>Bacteroidia</taxon>
        <taxon>Bacteroidales</taxon>
        <taxon>Prevotellaceae</taxon>
        <taxon>Paraprevotella</taxon>
    </lineage>
</organism>
<reference evidence="1 2" key="1">
    <citation type="submission" date="2011-03" db="EMBL/GenBank/DDBJ databases">
        <authorList>
            <person name="Weinstock G."/>
            <person name="Sodergren E."/>
            <person name="Clifton S."/>
            <person name="Fulton L."/>
            <person name="Fulton B."/>
            <person name="Courtney L."/>
            <person name="Fronick C."/>
            <person name="Harrison M."/>
            <person name="Strong C."/>
            <person name="Farmer C."/>
            <person name="Delahaunty K."/>
            <person name="Markovic C."/>
            <person name="Hall O."/>
            <person name="Minx P."/>
            <person name="Tomlinson C."/>
            <person name="Mitreva M."/>
            <person name="Hou S."/>
            <person name="Chen J."/>
            <person name="Wollam A."/>
            <person name="Pepin K.H."/>
            <person name="Johnson M."/>
            <person name="Bhonagiri V."/>
            <person name="Zhang X."/>
            <person name="Suruliraj S."/>
            <person name="Warren W."/>
            <person name="Chinwalla A."/>
            <person name="Mardis E.R."/>
            <person name="Wilson R.K."/>
        </authorList>
    </citation>
    <scope>NUCLEOTIDE SEQUENCE [LARGE SCALE GENOMIC DNA]</scope>
    <source>
        <strain evidence="1 2">YIT 11840</strain>
    </source>
</reference>
<dbReference type="STRING" id="762968.HMPREF9441_00512"/>
<dbReference type="Proteomes" id="UP000003598">
    <property type="component" value="Unassembled WGS sequence"/>
</dbReference>
<dbReference type="AlphaFoldDB" id="G5SMD7"/>
<dbReference type="EMBL" id="AFFY01000005">
    <property type="protein sequence ID" value="EHH01695.1"/>
    <property type="molecule type" value="Genomic_DNA"/>
</dbReference>
<proteinExistence type="predicted"/>